<evidence type="ECO:0000313" key="1">
    <source>
        <dbReference type="EMBL" id="GAA4331740.1"/>
    </source>
</evidence>
<organism evidence="1 2">
    <name type="scientific">Variovorax defluvii</name>
    <dbReference type="NCBI Taxonomy" id="913761"/>
    <lineage>
        <taxon>Bacteria</taxon>
        <taxon>Pseudomonadati</taxon>
        <taxon>Pseudomonadota</taxon>
        <taxon>Betaproteobacteria</taxon>
        <taxon>Burkholderiales</taxon>
        <taxon>Comamonadaceae</taxon>
        <taxon>Variovorax</taxon>
    </lineage>
</organism>
<protein>
    <submittedName>
        <fullName evidence="1">Uncharacterized protein</fullName>
    </submittedName>
</protein>
<sequence length="300" mass="31732">MGTWVSGPNRVLAKTLDSARSALRAAALHARGGLFDGPARERLAIIDDALRTAPLREILASPAGRARVTAHERRQAAKARAPLYRIAWDCASAASAIEDLEPEAITALLRSEVLPRLEAWRQFELACLLEVANVLTTATGATCALDASFTASRPAARIGDLEVWWQRAIRSRPDANLDEGERKAASLAASLGVTAGTARADLTIERAGRVLAIVECKWFGDESSVPGAILDACAQIVGYARDASWKQGEDPDAILSRSFIALARRGAAPFRAAHGPIGCVGLDDLGGAALQPWANSILAA</sequence>
<reference evidence="2" key="1">
    <citation type="journal article" date="2019" name="Int. J. Syst. Evol. Microbiol.">
        <title>The Global Catalogue of Microorganisms (GCM) 10K type strain sequencing project: providing services to taxonomists for standard genome sequencing and annotation.</title>
        <authorList>
            <consortium name="The Broad Institute Genomics Platform"/>
            <consortium name="The Broad Institute Genome Sequencing Center for Infectious Disease"/>
            <person name="Wu L."/>
            <person name="Ma J."/>
        </authorList>
    </citation>
    <scope>NUCLEOTIDE SEQUENCE [LARGE SCALE GENOMIC DNA]</scope>
    <source>
        <strain evidence="2">JCM 17804</strain>
    </source>
</reference>
<name>A0ABP8GYU6_9BURK</name>
<gene>
    <name evidence="1" type="ORF">GCM10023165_06000</name>
</gene>
<evidence type="ECO:0000313" key="2">
    <source>
        <dbReference type="Proteomes" id="UP001500975"/>
    </source>
</evidence>
<proteinExistence type="predicted"/>
<dbReference type="Proteomes" id="UP001500975">
    <property type="component" value="Unassembled WGS sequence"/>
</dbReference>
<accession>A0ABP8GYU6</accession>
<comment type="caution">
    <text evidence="1">The sequence shown here is derived from an EMBL/GenBank/DDBJ whole genome shotgun (WGS) entry which is preliminary data.</text>
</comment>
<keyword evidence="2" id="KW-1185">Reference proteome</keyword>
<dbReference type="EMBL" id="BAABGJ010000004">
    <property type="protein sequence ID" value="GAA4331740.1"/>
    <property type="molecule type" value="Genomic_DNA"/>
</dbReference>